<dbReference type="Gene3D" id="1.10.3730.20">
    <property type="match status" value="1"/>
</dbReference>
<feature type="transmembrane region" description="Helical" evidence="3">
    <location>
        <begin position="257"/>
        <end position="275"/>
    </location>
</feature>
<evidence type="ECO:0000313" key="5">
    <source>
        <dbReference type="EMBL" id="MBO2439055.1"/>
    </source>
</evidence>
<feature type="transmembrane region" description="Helical" evidence="3">
    <location>
        <begin position="70"/>
        <end position="87"/>
    </location>
</feature>
<evidence type="ECO:0000256" key="2">
    <source>
        <dbReference type="SAM" id="MobiDB-lite"/>
    </source>
</evidence>
<keyword evidence="3" id="KW-0812">Transmembrane</keyword>
<dbReference type="InterPro" id="IPR000620">
    <property type="entry name" value="EamA_dom"/>
</dbReference>
<dbReference type="Proteomes" id="UP000666915">
    <property type="component" value="Unassembled WGS sequence"/>
</dbReference>
<comment type="caution">
    <text evidence="5">The sequence shown here is derived from an EMBL/GenBank/DDBJ whole genome shotgun (WGS) entry which is preliminary data.</text>
</comment>
<evidence type="ECO:0000313" key="6">
    <source>
        <dbReference type="Proteomes" id="UP000666915"/>
    </source>
</evidence>
<feature type="compositionally biased region" description="Basic and acidic residues" evidence="2">
    <location>
        <begin position="305"/>
        <end position="328"/>
    </location>
</feature>
<sequence>MTARAGGAERAAVPAPLLILGSVVSIQAGQALGKGMFAAAGTAGVVVLRLGFAAAVLLLVRRPPLPRGSAGLAAALGAAIAGMHLIYPAMQRLPVGVASAFQFLGPLTLALVEARRPADLLWAALAGAGVFLMDAPGGAPLPPSGVVLAVASGACMAGYLVLNKRAGARPGSALTWGVVAGAALVLPLAPAAGDGLADPGVLAAGLGLAVLSAVLPWSLDQAALRRLPERTVAVMVSLEPAAGAVAGLVLLGEHLAWTRWLAIGCVCAASTGAALSRRSSRASRSPHPGGRGSGEQGEVGQEGDGQGRGDEAVADRRAGRAHEEPRGQ</sequence>
<comment type="similarity">
    <text evidence="1">Belongs to the EamA transporter family.</text>
</comment>
<feature type="region of interest" description="Disordered" evidence="2">
    <location>
        <begin position="276"/>
        <end position="328"/>
    </location>
</feature>
<feature type="transmembrane region" description="Helical" evidence="3">
    <location>
        <begin position="231"/>
        <end position="251"/>
    </location>
</feature>
<gene>
    <name evidence="5" type="ORF">J4557_16165</name>
</gene>
<dbReference type="InterPro" id="IPR037185">
    <property type="entry name" value="EmrE-like"/>
</dbReference>
<feature type="domain" description="EamA" evidence="4">
    <location>
        <begin position="144"/>
        <end position="270"/>
    </location>
</feature>
<dbReference type="Pfam" id="PF00892">
    <property type="entry name" value="EamA"/>
    <property type="match status" value="1"/>
</dbReference>
<dbReference type="RefSeq" id="WP_208267351.1">
    <property type="nucleotide sequence ID" value="NZ_BAAAGM010000058.1"/>
</dbReference>
<feature type="transmembrane region" description="Helical" evidence="3">
    <location>
        <begin position="145"/>
        <end position="162"/>
    </location>
</feature>
<keyword evidence="3" id="KW-0472">Membrane</keyword>
<feature type="transmembrane region" description="Helical" evidence="3">
    <location>
        <begin position="199"/>
        <end position="219"/>
    </location>
</feature>
<name>A0ABS3QZ24_9ACTN</name>
<dbReference type="EMBL" id="JAGEOK010000009">
    <property type="protein sequence ID" value="MBO2439055.1"/>
    <property type="molecule type" value="Genomic_DNA"/>
</dbReference>
<evidence type="ECO:0000256" key="3">
    <source>
        <dbReference type="SAM" id="Phobius"/>
    </source>
</evidence>
<accession>A0ABS3QZ24</accession>
<evidence type="ECO:0000256" key="1">
    <source>
        <dbReference type="ARBA" id="ARBA00007362"/>
    </source>
</evidence>
<protein>
    <submittedName>
        <fullName evidence="5">EamA family transporter</fullName>
    </submittedName>
</protein>
<feature type="compositionally biased region" description="Gly residues" evidence="2">
    <location>
        <begin position="289"/>
        <end position="304"/>
    </location>
</feature>
<keyword evidence="6" id="KW-1185">Reference proteome</keyword>
<feature type="transmembrane region" description="Helical" evidence="3">
    <location>
        <begin position="36"/>
        <end position="58"/>
    </location>
</feature>
<proteinExistence type="inferred from homology"/>
<reference evidence="5 6" key="1">
    <citation type="submission" date="2021-03" db="EMBL/GenBank/DDBJ databases">
        <authorList>
            <person name="Kanchanasin P."/>
            <person name="Saeng-In P."/>
            <person name="Phongsopitanun W."/>
            <person name="Yuki M."/>
            <person name="Kudo T."/>
            <person name="Ohkuma M."/>
            <person name="Tanasupawat S."/>
        </authorList>
    </citation>
    <scope>NUCLEOTIDE SEQUENCE [LARGE SCALE GENOMIC DNA]</scope>
    <source>
        <strain evidence="5 6">L46</strain>
    </source>
</reference>
<feature type="transmembrane region" description="Helical" evidence="3">
    <location>
        <begin position="174"/>
        <end position="193"/>
    </location>
</feature>
<dbReference type="SUPFAM" id="SSF103481">
    <property type="entry name" value="Multidrug resistance efflux transporter EmrE"/>
    <property type="match status" value="1"/>
</dbReference>
<keyword evidence="3" id="KW-1133">Transmembrane helix</keyword>
<evidence type="ECO:0000259" key="4">
    <source>
        <dbReference type="Pfam" id="PF00892"/>
    </source>
</evidence>
<feature type="compositionally biased region" description="Low complexity" evidence="2">
    <location>
        <begin position="276"/>
        <end position="288"/>
    </location>
</feature>
<organism evidence="5 6">
    <name type="scientific">Actinomadura nitritigenes</name>
    <dbReference type="NCBI Taxonomy" id="134602"/>
    <lineage>
        <taxon>Bacteria</taxon>
        <taxon>Bacillati</taxon>
        <taxon>Actinomycetota</taxon>
        <taxon>Actinomycetes</taxon>
        <taxon>Streptosporangiales</taxon>
        <taxon>Thermomonosporaceae</taxon>
        <taxon>Actinomadura</taxon>
    </lineage>
</organism>
<feature type="transmembrane region" description="Helical" evidence="3">
    <location>
        <begin position="12"/>
        <end position="30"/>
    </location>
</feature>